<reference evidence="1" key="1">
    <citation type="submission" date="2010-03" db="EMBL/GenBank/DDBJ databases">
        <title>Annotation of Blastomyces dermatitidis strain ATCC 18188.</title>
        <authorList>
            <consortium name="The Broad Institute Genome Sequencing Platform"/>
            <consortium name="Broad Institute Genome Sequencing Center for Infectious Disease."/>
            <person name="Cuomo C."/>
            <person name="Klein B."/>
            <person name="Sullivan T."/>
            <person name="Heitman J."/>
            <person name="Young S."/>
            <person name="Zeng Q."/>
            <person name="Gargeya S."/>
            <person name="Alvarado L."/>
            <person name="Berlin A.M."/>
            <person name="Chapman S.B."/>
            <person name="Chen Z."/>
            <person name="Freedman E."/>
            <person name="Gellesch M."/>
            <person name="Goldberg J."/>
            <person name="Griggs A."/>
            <person name="Gujja S."/>
            <person name="Heilman E."/>
            <person name="Heiman D."/>
            <person name="Howarth C."/>
            <person name="Mehta T."/>
            <person name="Neiman D."/>
            <person name="Pearson M."/>
            <person name="Roberts A."/>
            <person name="Saif S."/>
            <person name="Shea T."/>
            <person name="Shenoy N."/>
            <person name="Sisk P."/>
            <person name="Stolte C."/>
            <person name="Sykes S."/>
            <person name="White J."/>
            <person name="Yandava C."/>
            <person name="Haas B."/>
            <person name="Nusbaum C."/>
            <person name="Birren B."/>
        </authorList>
    </citation>
    <scope>NUCLEOTIDE SEQUENCE [LARGE SCALE GENOMIC DNA]</scope>
    <source>
        <strain evidence="1">ATCC 18188</strain>
    </source>
</reference>
<dbReference type="AlphaFoldDB" id="F2TTS1"/>
<dbReference type="SUPFAM" id="SSF56112">
    <property type="entry name" value="Protein kinase-like (PK-like)"/>
    <property type="match status" value="1"/>
</dbReference>
<dbReference type="EMBL" id="GG749593">
    <property type="protein sequence ID" value="EGE86634.2"/>
    <property type="molecule type" value="Genomic_DNA"/>
</dbReference>
<accession>F2TTS1</accession>
<dbReference type="InterPro" id="IPR011009">
    <property type="entry name" value="Kinase-like_dom_sf"/>
</dbReference>
<organism evidence="1">
    <name type="scientific">Ajellomyces dermatitidis (strain ATCC 18188 / CBS 674.68)</name>
    <name type="common">Blastomyces dermatitidis</name>
    <dbReference type="NCBI Taxonomy" id="653446"/>
    <lineage>
        <taxon>Eukaryota</taxon>
        <taxon>Fungi</taxon>
        <taxon>Dikarya</taxon>
        <taxon>Ascomycota</taxon>
        <taxon>Pezizomycotina</taxon>
        <taxon>Eurotiomycetes</taxon>
        <taxon>Eurotiomycetidae</taxon>
        <taxon>Onygenales</taxon>
        <taxon>Ajellomycetaceae</taxon>
        <taxon>Blastomyces</taxon>
    </lineage>
</organism>
<protein>
    <recommendedName>
        <fullName evidence="2">Protein kinase domain-containing protein</fullName>
    </recommendedName>
</protein>
<sequence length="246" mass="28337">MSDTFFGSIGKEGTIYRDEAGFDDNFKLDIDFAKMEFEETLNVSEASSIFHVNYCGKPRVLKVFHNNGDPGYARDRIRDLDRSRCEIRAYCRLKRSKICDSGAVPNFYGFMLAIDPANCAPYLDAFRHDTDFPSAILIEYLPKPLVMNCVTYTTERMQKAVIGIQQIHLALVEHNDPYPKNILIVPSDQERVIWVDFDVAIVYPNDTYIEKKGRGRIEFETEVVEGFGRLLEEDQNKCLPPNTKYY</sequence>
<dbReference type="Proteomes" id="UP000007802">
    <property type="component" value="Unassembled WGS sequence"/>
</dbReference>
<evidence type="ECO:0008006" key="2">
    <source>
        <dbReference type="Google" id="ProtNLM"/>
    </source>
</evidence>
<proteinExistence type="predicted"/>
<gene>
    <name evidence="1" type="ORF">BDDG_09581</name>
</gene>
<evidence type="ECO:0000313" key="1">
    <source>
        <dbReference type="EMBL" id="EGE86634.2"/>
    </source>
</evidence>
<name>F2TTS1_AJEDA</name>
<dbReference type="HOGENOM" id="CLU_076921_0_1_1"/>